<dbReference type="RefSeq" id="WP_200277216.1">
    <property type="nucleotide sequence ID" value="NZ_CP066802.1"/>
</dbReference>
<dbReference type="GO" id="GO:0046872">
    <property type="term" value="F:metal ion binding"/>
    <property type="evidence" value="ECO:0007669"/>
    <property type="project" value="UniProtKB-KW"/>
</dbReference>
<feature type="binding site" evidence="13">
    <location>
        <begin position="175"/>
        <end position="176"/>
    </location>
    <ligand>
        <name>NAD(+)</name>
        <dbReference type="ChEBI" id="CHEBI:57540"/>
    </ligand>
</feature>
<dbReference type="InterPro" id="IPR012340">
    <property type="entry name" value="NA-bd_OB-fold"/>
</dbReference>
<evidence type="ECO:0000256" key="12">
    <source>
        <dbReference type="ARBA" id="ARBA00060881"/>
    </source>
</evidence>
<dbReference type="InterPro" id="IPR013839">
    <property type="entry name" value="DNAligase_adenylation"/>
</dbReference>
<evidence type="ECO:0000256" key="4">
    <source>
        <dbReference type="ARBA" id="ARBA00022705"/>
    </source>
</evidence>
<dbReference type="KEGG" id="awe:JG540_03335"/>
<dbReference type="SMART" id="SM00532">
    <property type="entry name" value="LIGANc"/>
    <property type="match status" value="1"/>
</dbReference>
<dbReference type="Gene3D" id="1.10.150.20">
    <property type="entry name" value="5' to 3' exonuclease, C-terminal subdomain"/>
    <property type="match status" value="2"/>
</dbReference>
<evidence type="ECO:0000256" key="11">
    <source>
        <dbReference type="ARBA" id="ARBA00034005"/>
    </source>
</evidence>
<organism evidence="16 17">
    <name type="scientific">Actinomyces weissii</name>
    <dbReference type="NCBI Taxonomy" id="675090"/>
    <lineage>
        <taxon>Bacteria</taxon>
        <taxon>Bacillati</taxon>
        <taxon>Actinomycetota</taxon>
        <taxon>Actinomycetes</taxon>
        <taxon>Actinomycetales</taxon>
        <taxon>Actinomycetaceae</taxon>
        <taxon>Actinomyces</taxon>
    </lineage>
</organism>
<evidence type="ECO:0000256" key="3">
    <source>
        <dbReference type="ARBA" id="ARBA00022598"/>
    </source>
</evidence>
<dbReference type="Gene3D" id="3.40.50.10190">
    <property type="entry name" value="BRCT domain"/>
    <property type="match status" value="1"/>
</dbReference>
<feature type="binding site" evidence="13">
    <location>
        <position position="231"/>
    </location>
    <ligand>
        <name>NAD(+)</name>
        <dbReference type="ChEBI" id="CHEBI:57540"/>
    </ligand>
</feature>
<comment type="cofactor">
    <cofactor evidence="13">
        <name>Mg(2+)</name>
        <dbReference type="ChEBI" id="CHEBI:18420"/>
    </cofactor>
    <cofactor evidence="13">
        <name>Mn(2+)</name>
        <dbReference type="ChEBI" id="CHEBI:29035"/>
    </cofactor>
</comment>
<feature type="binding site" evidence="13">
    <location>
        <begin position="126"/>
        <end position="130"/>
    </location>
    <ligand>
        <name>NAD(+)</name>
        <dbReference type="ChEBI" id="CHEBI:57540"/>
    </ligand>
</feature>
<name>A0A7T7MAK9_9ACTO</name>
<dbReference type="InterPro" id="IPR018239">
    <property type="entry name" value="DNA_ligase_AS"/>
</dbReference>
<keyword evidence="8 13" id="KW-0460">Magnesium</keyword>
<dbReference type="PROSITE" id="PS01056">
    <property type="entry name" value="DNA_LIGASE_N2"/>
    <property type="match status" value="1"/>
</dbReference>
<dbReference type="Gene3D" id="3.30.470.30">
    <property type="entry name" value="DNA ligase/mRNA capping enzyme"/>
    <property type="match status" value="1"/>
</dbReference>
<dbReference type="PANTHER" id="PTHR23389:SF9">
    <property type="entry name" value="DNA LIGASE"/>
    <property type="match status" value="1"/>
</dbReference>
<dbReference type="CDD" id="cd00114">
    <property type="entry name" value="LIGANc"/>
    <property type="match status" value="1"/>
</dbReference>
<dbReference type="PROSITE" id="PS01055">
    <property type="entry name" value="DNA_LIGASE_N1"/>
    <property type="match status" value="1"/>
</dbReference>
<dbReference type="Pfam" id="PF12826">
    <property type="entry name" value="HHH_2"/>
    <property type="match status" value="1"/>
</dbReference>
<keyword evidence="10 13" id="KW-0234">DNA repair</keyword>
<keyword evidence="9 13" id="KW-0520">NAD</keyword>
<dbReference type="FunFam" id="3.40.50.10190:FF:000054">
    <property type="entry name" value="DNA ligase"/>
    <property type="match status" value="1"/>
</dbReference>
<dbReference type="EMBL" id="CP066802">
    <property type="protein sequence ID" value="QQM67912.1"/>
    <property type="molecule type" value="Genomic_DNA"/>
</dbReference>
<dbReference type="InterPro" id="IPR010994">
    <property type="entry name" value="RuvA_2-like"/>
</dbReference>
<dbReference type="Pfam" id="PF00533">
    <property type="entry name" value="BRCT"/>
    <property type="match status" value="1"/>
</dbReference>
<dbReference type="GO" id="GO:0006260">
    <property type="term" value="P:DNA replication"/>
    <property type="evidence" value="ECO:0007669"/>
    <property type="project" value="UniProtKB-KW"/>
</dbReference>
<dbReference type="PANTHER" id="PTHR23389">
    <property type="entry name" value="CHROMOSOME TRANSMISSION FIDELITY FACTOR 18"/>
    <property type="match status" value="1"/>
</dbReference>
<feature type="active site" description="N6-AMP-lysine intermediate" evidence="13">
    <location>
        <position position="210"/>
    </location>
</feature>
<dbReference type="InterPro" id="IPR001357">
    <property type="entry name" value="BRCT_dom"/>
</dbReference>
<dbReference type="InterPro" id="IPR033136">
    <property type="entry name" value="DNA_ligase_CS"/>
</dbReference>
<keyword evidence="13" id="KW-0464">Manganese</keyword>
<dbReference type="Pfam" id="PF01653">
    <property type="entry name" value="DNA_ligase_aden"/>
    <property type="match status" value="2"/>
</dbReference>
<dbReference type="GO" id="GO:0005829">
    <property type="term" value="C:cytosol"/>
    <property type="evidence" value="ECO:0007669"/>
    <property type="project" value="TreeGrafter"/>
</dbReference>
<dbReference type="PROSITE" id="PS50172">
    <property type="entry name" value="BRCT"/>
    <property type="match status" value="1"/>
</dbReference>
<feature type="binding site" evidence="13">
    <location>
        <position position="533"/>
    </location>
    <ligand>
        <name>Zn(2+)</name>
        <dbReference type="ChEBI" id="CHEBI:29105"/>
    </ligand>
</feature>
<evidence type="ECO:0000256" key="14">
    <source>
        <dbReference type="SAM" id="MobiDB-lite"/>
    </source>
</evidence>
<evidence type="ECO:0000256" key="9">
    <source>
        <dbReference type="ARBA" id="ARBA00023027"/>
    </source>
</evidence>
<dbReference type="Pfam" id="PF03119">
    <property type="entry name" value="DNA_ligase_ZBD"/>
    <property type="match status" value="1"/>
</dbReference>
<dbReference type="Proteomes" id="UP000595895">
    <property type="component" value="Chromosome"/>
</dbReference>
<dbReference type="InterPro" id="IPR041663">
    <property type="entry name" value="DisA/LigA_HHH"/>
</dbReference>
<gene>
    <name evidence="13 16" type="primary">ligA</name>
    <name evidence="16" type="ORF">JG540_03335</name>
</gene>
<feature type="binding site" evidence="13">
    <location>
        <position position="558"/>
    </location>
    <ligand>
        <name>Zn(2+)</name>
        <dbReference type="ChEBI" id="CHEBI:29105"/>
    </ligand>
</feature>
<evidence type="ECO:0000259" key="15">
    <source>
        <dbReference type="PROSITE" id="PS50172"/>
    </source>
</evidence>
<feature type="binding site" evidence="13">
    <location>
        <position position="552"/>
    </location>
    <ligand>
        <name>Zn(2+)</name>
        <dbReference type="ChEBI" id="CHEBI:29105"/>
    </ligand>
</feature>
<sequence>MTTALPDPEAPRKAPAAVSSPTRSSAPAAVSPEAPASPAAPASPEGKEAPAVPASPAAPASPEAPTTSRVPTTPTAPATSAEGAEQPTTPEPPAQVRARWWELATLVSQARRAYYEDLDSQSPWSDAEYDAAYRELEELEAAYPTLAATSSPTRAVGGKRVQDFQEARHHERMYSLQDVFSLEEVDEWAARVAQDTGVPDAEQPLTAEVKIDGLAVALTYENGVLTRAATRGNGDVGEDVTANVRTISSVPHSLAGQDHPALVEVRGEVYFPTQDFMAFNEARRQENAARDARNAALEEATGTGRRARKEPLLQVFANPRNAAAGSLRQKDPKVTASRPLALIAHGVGAIIPAPGQDLPLPQAQHGWYALLESWGLPVSPYNAVVRGPQERRDFIARYAEHRHDLVHEIDGIVFKVDSREQQAALGFTSRVPRWASAYKYPPEEVHTRLLDIDVQVGRTGRVTPFGIMEPVLVAGSTVSRATLHNATEVARKGVLIGDLVVLRKAGDVIPEIVGPVLQARDGSERRFEMPTSCPSCGTALAPAKEGDVDLRCPNTRSCPAQLTERVAHIGSRGALDVEGLGDEAAAALTQPDAGRADAVAALAAGHALETERGRLRLKAKELEALHPSERVEAVEALLARHGLGPQAPVLTGEAALFDLRAEDLREVQVWRPVSRRGQDTGDWRLLRFFWTKASYAPDGTVKKASAPGKNATAMLAQLEAARSQPLWRVLVALSVRHVGPTAARALAARFGSLAALRSAAPEELSQVEGVGPAIARSWVDWREVDWHREILERWEAAGVRSADEQSAEPVAQVLAGLTVVVTGTLAGFTRDSAKEAIVSRGGKAAGSVSRRTSVVVAGESAGSKETKARELGVPVLDEAGFLRLLEEGAAAIPS</sequence>
<dbReference type="Gene3D" id="1.10.287.610">
    <property type="entry name" value="Helix hairpin bin"/>
    <property type="match status" value="1"/>
</dbReference>
<feature type="binding site" evidence="13">
    <location>
        <position position="439"/>
    </location>
    <ligand>
        <name>NAD(+)</name>
        <dbReference type="ChEBI" id="CHEBI:57540"/>
    </ligand>
</feature>
<dbReference type="EC" id="6.5.1.2" evidence="1 13"/>
<keyword evidence="7 13" id="KW-0862">Zinc</keyword>
<dbReference type="AlphaFoldDB" id="A0A7T7MAK9"/>
<dbReference type="InterPro" id="IPR004150">
    <property type="entry name" value="NAD_DNA_ligase_OB"/>
</dbReference>
<dbReference type="HAMAP" id="MF_01588">
    <property type="entry name" value="DNA_ligase_A"/>
    <property type="match status" value="1"/>
</dbReference>
<accession>A0A7T7MAK9</accession>
<feature type="binding site" evidence="13">
    <location>
        <position position="208"/>
    </location>
    <ligand>
        <name>NAD(+)</name>
        <dbReference type="ChEBI" id="CHEBI:57540"/>
    </ligand>
</feature>
<comment type="catalytic activity">
    <reaction evidence="11 13">
        <text>NAD(+) + (deoxyribonucleotide)n-3'-hydroxyl + 5'-phospho-(deoxyribonucleotide)m = (deoxyribonucleotide)n+m + AMP + beta-nicotinamide D-nucleotide.</text>
        <dbReference type="EC" id="6.5.1.2"/>
    </reaction>
</comment>
<keyword evidence="6 13" id="KW-0227">DNA damage</keyword>
<evidence type="ECO:0000256" key="1">
    <source>
        <dbReference type="ARBA" id="ARBA00012722"/>
    </source>
</evidence>
<dbReference type="InterPro" id="IPR036420">
    <property type="entry name" value="BRCT_dom_sf"/>
</dbReference>
<evidence type="ECO:0000256" key="5">
    <source>
        <dbReference type="ARBA" id="ARBA00022723"/>
    </source>
</evidence>
<dbReference type="NCBIfam" id="NF005932">
    <property type="entry name" value="PRK07956.1"/>
    <property type="match status" value="1"/>
</dbReference>
<dbReference type="SUPFAM" id="SSF50249">
    <property type="entry name" value="Nucleic acid-binding proteins"/>
    <property type="match status" value="1"/>
</dbReference>
<evidence type="ECO:0000256" key="13">
    <source>
        <dbReference type="HAMAP-Rule" id="MF_01588"/>
    </source>
</evidence>
<comment type="similarity">
    <text evidence="12 13">Belongs to the NAD-dependent DNA ligase family. LigA subfamily.</text>
</comment>
<comment type="function">
    <text evidence="13">DNA ligase that catalyzes the formation of phosphodiester linkages between 5'-phosphoryl and 3'-hydroxyl groups in double-stranded DNA using NAD as a coenzyme and as the energy source for the reaction. It is essential for DNA replication and repair of damaged DNA.</text>
</comment>
<feature type="binding site" evidence="13">
    <location>
        <position position="415"/>
    </location>
    <ligand>
        <name>NAD(+)</name>
        <dbReference type="ChEBI" id="CHEBI:57540"/>
    </ligand>
</feature>
<feature type="domain" description="BRCT" evidence="15">
    <location>
        <begin position="809"/>
        <end position="894"/>
    </location>
</feature>
<dbReference type="FunFam" id="2.40.50.140:FF:000012">
    <property type="entry name" value="DNA ligase"/>
    <property type="match status" value="1"/>
</dbReference>
<dbReference type="InterPro" id="IPR013840">
    <property type="entry name" value="DNAligase_N"/>
</dbReference>
<dbReference type="GO" id="GO:0006281">
    <property type="term" value="P:DNA repair"/>
    <property type="evidence" value="ECO:0007669"/>
    <property type="project" value="UniProtKB-KW"/>
</dbReference>
<dbReference type="SMART" id="SM00292">
    <property type="entry name" value="BRCT"/>
    <property type="match status" value="1"/>
</dbReference>
<reference evidence="16 17" key="1">
    <citation type="submission" date="2020-12" db="EMBL/GenBank/DDBJ databases">
        <authorList>
            <person name="Zhou J."/>
        </authorList>
    </citation>
    <scope>NUCLEOTIDE SEQUENCE [LARGE SCALE GENOMIC DNA]</scope>
    <source>
        <strain evidence="16 17">CCUG 61299</strain>
    </source>
</reference>
<feature type="binding site" evidence="13">
    <location>
        <position position="536"/>
    </location>
    <ligand>
        <name>Zn(2+)</name>
        <dbReference type="ChEBI" id="CHEBI:29105"/>
    </ligand>
</feature>
<evidence type="ECO:0000256" key="10">
    <source>
        <dbReference type="ARBA" id="ARBA00023204"/>
    </source>
</evidence>
<protein>
    <recommendedName>
        <fullName evidence="2 13">DNA ligase</fullName>
        <ecNumber evidence="1 13">6.5.1.2</ecNumber>
    </recommendedName>
    <alternativeName>
        <fullName evidence="13">Polydeoxyribonucleotide synthase [NAD(+)]</fullName>
    </alternativeName>
</protein>
<evidence type="ECO:0000256" key="7">
    <source>
        <dbReference type="ARBA" id="ARBA00022833"/>
    </source>
</evidence>
<keyword evidence="17" id="KW-1185">Reference proteome</keyword>
<keyword evidence="5 13" id="KW-0479">Metal-binding</keyword>
<dbReference type="CDD" id="cd17748">
    <property type="entry name" value="BRCT_DNA_ligase_like"/>
    <property type="match status" value="1"/>
</dbReference>
<feature type="compositionally biased region" description="Low complexity" evidence="14">
    <location>
        <begin position="24"/>
        <end position="81"/>
    </location>
</feature>
<keyword evidence="3 13" id="KW-0436">Ligase</keyword>
<evidence type="ECO:0000256" key="8">
    <source>
        <dbReference type="ARBA" id="ARBA00022842"/>
    </source>
</evidence>
<evidence type="ECO:0000313" key="17">
    <source>
        <dbReference type="Proteomes" id="UP000595895"/>
    </source>
</evidence>
<feature type="binding site" evidence="13">
    <location>
        <position position="268"/>
    </location>
    <ligand>
        <name>NAD(+)</name>
        <dbReference type="ChEBI" id="CHEBI:57540"/>
    </ligand>
</feature>
<dbReference type="Pfam" id="PF03120">
    <property type="entry name" value="OB_DNA_ligase"/>
    <property type="match status" value="1"/>
</dbReference>
<dbReference type="GO" id="GO:0003911">
    <property type="term" value="F:DNA ligase (NAD+) activity"/>
    <property type="evidence" value="ECO:0007669"/>
    <property type="project" value="UniProtKB-UniRule"/>
</dbReference>
<dbReference type="InterPro" id="IPR004149">
    <property type="entry name" value="Znf_DNAligase_C4"/>
</dbReference>
<proteinExistence type="inferred from homology"/>
<dbReference type="SUPFAM" id="SSF47781">
    <property type="entry name" value="RuvA domain 2-like"/>
    <property type="match status" value="1"/>
</dbReference>
<dbReference type="SUPFAM" id="SSF56091">
    <property type="entry name" value="DNA ligase/mRNA capping enzyme, catalytic domain"/>
    <property type="match status" value="1"/>
</dbReference>
<evidence type="ECO:0000256" key="6">
    <source>
        <dbReference type="ARBA" id="ARBA00022763"/>
    </source>
</evidence>
<evidence type="ECO:0000313" key="16">
    <source>
        <dbReference type="EMBL" id="QQM67912.1"/>
    </source>
</evidence>
<keyword evidence="4 13" id="KW-0235">DNA replication</keyword>
<dbReference type="SUPFAM" id="SSF52113">
    <property type="entry name" value="BRCT domain"/>
    <property type="match status" value="1"/>
</dbReference>
<feature type="region of interest" description="Disordered" evidence="14">
    <location>
        <begin position="1"/>
        <end position="95"/>
    </location>
</feature>
<dbReference type="Gene3D" id="6.20.10.30">
    <property type="match status" value="1"/>
</dbReference>
<evidence type="ECO:0000256" key="2">
    <source>
        <dbReference type="ARBA" id="ARBA00013308"/>
    </source>
</evidence>
<dbReference type="InterPro" id="IPR001679">
    <property type="entry name" value="DNA_ligase"/>
</dbReference>
<dbReference type="Gene3D" id="2.40.50.140">
    <property type="entry name" value="Nucleic acid-binding proteins"/>
    <property type="match status" value="1"/>
</dbReference>